<evidence type="ECO:0000313" key="2">
    <source>
        <dbReference type="Proteomes" id="UP000011115"/>
    </source>
</evidence>
<dbReference type="Gramene" id="PGSC0003DMT400074272">
    <property type="protein sequence ID" value="PGSC0003DMT400074272"/>
    <property type="gene ID" value="PGSC0003DMG400028862"/>
</dbReference>
<proteinExistence type="predicted"/>
<protein>
    <submittedName>
        <fullName evidence="1">Reverse transcriptase</fullName>
    </submittedName>
</protein>
<name>M1CTF6_SOLTU</name>
<evidence type="ECO:0000313" key="1">
    <source>
        <dbReference type="EnsemblPlants" id="PGSC0003DMT400074272"/>
    </source>
</evidence>
<dbReference type="EnsemblPlants" id="PGSC0003DMT400074272">
    <property type="protein sequence ID" value="PGSC0003DMT400074272"/>
    <property type="gene ID" value="PGSC0003DMG400028862"/>
</dbReference>
<dbReference type="Proteomes" id="UP000011115">
    <property type="component" value="Unassembled WGS sequence"/>
</dbReference>
<reference evidence="1" key="2">
    <citation type="submission" date="2015-06" db="UniProtKB">
        <authorList>
            <consortium name="EnsemblPlants"/>
        </authorList>
    </citation>
    <scope>IDENTIFICATION</scope>
    <source>
        <strain evidence="1">DM1-3 516 R44</strain>
    </source>
</reference>
<sequence length="53" mass="6275">MRMLRQTSKSGRIRNEEIRDKVVVASVVDKMKEARLRWLACEEDMHKCPSEEV</sequence>
<reference evidence="2" key="1">
    <citation type="journal article" date="2011" name="Nature">
        <title>Genome sequence and analysis of the tuber crop potato.</title>
        <authorList>
            <consortium name="The Potato Genome Sequencing Consortium"/>
        </authorList>
    </citation>
    <scope>NUCLEOTIDE SEQUENCE [LARGE SCALE GENOMIC DNA]</scope>
    <source>
        <strain evidence="2">cv. DM1-3 516 R44</strain>
    </source>
</reference>
<accession>M1CTF6</accession>
<dbReference type="PaxDb" id="4113-PGSC0003DMT400074272"/>
<dbReference type="HOGENOM" id="CLU_3072449_0_0_1"/>
<dbReference type="AlphaFoldDB" id="M1CTF6"/>
<organism evidence="1 2">
    <name type="scientific">Solanum tuberosum</name>
    <name type="common">Potato</name>
    <dbReference type="NCBI Taxonomy" id="4113"/>
    <lineage>
        <taxon>Eukaryota</taxon>
        <taxon>Viridiplantae</taxon>
        <taxon>Streptophyta</taxon>
        <taxon>Embryophyta</taxon>
        <taxon>Tracheophyta</taxon>
        <taxon>Spermatophyta</taxon>
        <taxon>Magnoliopsida</taxon>
        <taxon>eudicotyledons</taxon>
        <taxon>Gunneridae</taxon>
        <taxon>Pentapetalae</taxon>
        <taxon>asterids</taxon>
        <taxon>lamiids</taxon>
        <taxon>Solanales</taxon>
        <taxon>Solanaceae</taxon>
        <taxon>Solanoideae</taxon>
        <taxon>Solaneae</taxon>
        <taxon>Solanum</taxon>
    </lineage>
</organism>
<dbReference type="InParanoid" id="M1CTF6"/>
<keyword evidence="2" id="KW-1185">Reference proteome</keyword>